<name>A0A177DE61_ALTAL</name>
<dbReference type="EMBL" id="KV441485">
    <property type="protein sequence ID" value="OAG17766.1"/>
    <property type="molecule type" value="Genomic_DNA"/>
</dbReference>
<accession>A0A177DE61</accession>
<gene>
    <name evidence="3" type="ORF">CC77DRAFT_234491</name>
</gene>
<dbReference type="Pfam" id="PF12937">
    <property type="entry name" value="F-box-like"/>
    <property type="match status" value="1"/>
</dbReference>
<dbReference type="Gene3D" id="1.20.1280.50">
    <property type="match status" value="1"/>
</dbReference>
<evidence type="ECO:0000259" key="2">
    <source>
        <dbReference type="SMART" id="SM00256"/>
    </source>
</evidence>
<dbReference type="OMA" id="WHEGAYS"/>
<dbReference type="Proteomes" id="UP000077248">
    <property type="component" value="Unassembled WGS sequence"/>
</dbReference>
<evidence type="ECO:0000256" key="1">
    <source>
        <dbReference type="SAM" id="SignalP"/>
    </source>
</evidence>
<keyword evidence="4" id="KW-1185">Reference proteome</keyword>
<dbReference type="InterPro" id="IPR001810">
    <property type="entry name" value="F-box_dom"/>
</dbReference>
<evidence type="ECO:0000313" key="3">
    <source>
        <dbReference type="EMBL" id="OAG17766.1"/>
    </source>
</evidence>
<sequence length="275" mass="31812">MHRIFLLPELLMEIISFLPPTDLRTCASVSRHWKETLRLNLHPRNFPLPDTVCNDPSTPRPHILKKLPQSISSLAQDIVHRTTLWQNAGVVLDISDDYYFWHEGAYSNLLSALSQYLHPWLGKHVCEFVGGLEEIARGDMGICVRTKLGAEELDEWFREGEREVSRERSVIDAYLSKPVTRSVEVYCVEGAAWDQEYVNVLQRGARREWQQRCVKIERRNGIRLGDVVDELRGMLKPNEAVTEFGGDVQKEVLLEWRFDDAAIRMMCFEWLDSTG</sequence>
<dbReference type="RefSeq" id="XP_018383187.1">
    <property type="nucleotide sequence ID" value="XM_018530772.1"/>
</dbReference>
<evidence type="ECO:0000313" key="4">
    <source>
        <dbReference type="Proteomes" id="UP000077248"/>
    </source>
</evidence>
<dbReference type="AlphaFoldDB" id="A0A177DE61"/>
<dbReference type="SUPFAM" id="SSF81383">
    <property type="entry name" value="F-box domain"/>
    <property type="match status" value="1"/>
</dbReference>
<organism evidence="3 4">
    <name type="scientific">Alternaria alternata</name>
    <name type="common">Alternaria rot fungus</name>
    <name type="synonym">Torula alternata</name>
    <dbReference type="NCBI Taxonomy" id="5599"/>
    <lineage>
        <taxon>Eukaryota</taxon>
        <taxon>Fungi</taxon>
        <taxon>Dikarya</taxon>
        <taxon>Ascomycota</taxon>
        <taxon>Pezizomycotina</taxon>
        <taxon>Dothideomycetes</taxon>
        <taxon>Pleosporomycetidae</taxon>
        <taxon>Pleosporales</taxon>
        <taxon>Pleosporineae</taxon>
        <taxon>Pleosporaceae</taxon>
        <taxon>Alternaria</taxon>
        <taxon>Alternaria sect. Alternaria</taxon>
        <taxon>Alternaria alternata complex</taxon>
    </lineage>
</organism>
<dbReference type="GeneID" id="29116366"/>
<dbReference type="SMART" id="SM00256">
    <property type="entry name" value="FBOX"/>
    <property type="match status" value="1"/>
</dbReference>
<dbReference type="KEGG" id="aalt:CC77DRAFT_234491"/>
<feature type="domain" description="F-box" evidence="2">
    <location>
        <begin position="7"/>
        <end position="46"/>
    </location>
</feature>
<feature type="signal peptide" evidence="1">
    <location>
        <begin position="1"/>
        <end position="16"/>
    </location>
</feature>
<proteinExistence type="predicted"/>
<protein>
    <recommendedName>
        <fullName evidence="2">F-box domain-containing protein</fullName>
    </recommendedName>
</protein>
<dbReference type="CDD" id="cd09917">
    <property type="entry name" value="F-box_SF"/>
    <property type="match status" value="1"/>
</dbReference>
<keyword evidence="1" id="KW-0732">Signal</keyword>
<reference evidence="3 4" key="1">
    <citation type="submission" date="2016-05" db="EMBL/GenBank/DDBJ databases">
        <title>Comparative analysis of secretome profiles of manganese(II)-oxidizing ascomycete fungi.</title>
        <authorList>
            <consortium name="DOE Joint Genome Institute"/>
            <person name="Zeiner C.A."/>
            <person name="Purvine S.O."/>
            <person name="Zink E.M."/>
            <person name="Wu S."/>
            <person name="Pasa-Tolic L."/>
            <person name="Chaput D.L."/>
            <person name="Haridas S."/>
            <person name="Grigoriev I.V."/>
            <person name="Santelli C.M."/>
            <person name="Hansel C.M."/>
        </authorList>
    </citation>
    <scope>NUCLEOTIDE SEQUENCE [LARGE SCALE GENOMIC DNA]</scope>
    <source>
        <strain evidence="3 4">SRC1lrK2f</strain>
    </source>
</reference>
<dbReference type="InterPro" id="IPR036047">
    <property type="entry name" value="F-box-like_dom_sf"/>
</dbReference>
<dbReference type="VEuPathDB" id="FungiDB:CC77DRAFT_234491"/>
<feature type="chain" id="PRO_5008059302" description="F-box domain-containing protein" evidence="1">
    <location>
        <begin position="17"/>
        <end position="275"/>
    </location>
</feature>